<name>A0A6N6M3P2_9FLAO</name>
<dbReference type="GO" id="GO:0070189">
    <property type="term" value="P:kynurenine metabolic process"/>
    <property type="evidence" value="ECO:0007669"/>
    <property type="project" value="TreeGrafter"/>
</dbReference>
<evidence type="ECO:0000256" key="9">
    <source>
        <dbReference type="HAMAP-Rule" id="MF_01971"/>
    </source>
</evidence>
<dbReference type="EC" id="1.14.13.9" evidence="9"/>
<dbReference type="EMBL" id="WACR01000012">
    <property type="protein sequence ID" value="KAB1062086.1"/>
    <property type="molecule type" value="Genomic_DNA"/>
</dbReference>
<dbReference type="GO" id="GO:0006569">
    <property type="term" value="P:L-tryptophan catabolic process"/>
    <property type="evidence" value="ECO:0007669"/>
    <property type="project" value="UniProtKB-UniRule"/>
</dbReference>
<comment type="caution">
    <text evidence="11">The sequence shown here is derived from an EMBL/GenBank/DDBJ whole genome shotgun (WGS) entry which is preliminary data.</text>
</comment>
<keyword evidence="5 9" id="KW-0521">NADP</keyword>
<protein>
    <recommendedName>
        <fullName evidence="9">Kynurenine 3-monooxygenase</fullName>
        <ecNumber evidence="9">1.14.13.9</ecNumber>
    </recommendedName>
    <alternativeName>
        <fullName evidence="9">Kynurenine 3-hydroxylase</fullName>
    </alternativeName>
</protein>
<dbReference type="RefSeq" id="WP_151169748.1">
    <property type="nucleotide sequence ID" value="NZ_WACR01000012.1"/>
</dbReference>
<evidence type="ECO:0000256" key="8">
    <source>
        <dbReference type="ARBA" id="ARBA00047818"/>
    </source>
</evidence>
<keyword evidence="3 9" id="KW-0662">Pyridine nucleotide biosynthesis</keyword>
<evidence type="ECO:0000313" key="12">
    <source>
        <dbReference type="Proteomes" id="UP000435357"/>
    </source>
</evidence>
<dbReference type="InterPro" id="IPR002938">
    <property type="entry name" value="FAD-bd"/>
</dbReference>
<dbReference type="InterPro" id="IPR027545">
    <property type="entry name" value="Kynurenine_monooxygenase"/>
</dbReference>
<comment type="pathway">
    <text evidence="9">Cofactor biosynthesis; NAD(+) biosynthesis; quinolinate from L-kynurenine: step 1/3.</text>
</comment>
<keyword evidence="7 9" id="KW-0503">Monooxygenase</keyword>
<dbReference type="PANTHER" id="PTHR46028">
    <property type="entry name" value="KYNURENINE 3-MONOOXYGENASE"/>
    <property type="match status" value="1"/>
</dbReference>
<evidence type="ECO:0000256" key="2">
    <source>
        <dbReference type="ARBA" id="ARBA00022630"/>
    </source>
</evidence>
<dbReference type="Pfam" id="PF01494">
    <property type="entry name" value="FAD_binding_3"/>
    <property type="match status" value="2"/>
</dbReference>
<sequence>MQKVVVVGAGLVGSLQAILLAKKGFEVEVYERRPDLRKVELKGGRSINLALSTRGWKALKLAGVEKQIEEITIPMYGRRMHDENGNLSFQPYGKDDQAIYSVSRGDLNKRLLLEATEYDNVSFFFDQKCNDLNLETNTLEFEDKEGNIKKVKADRIFGTDGAFSAVRTRLMKTDRFNYSQQYLTHGYKELLLPANEDGTHKLDKNALHIWPRGKFMLIALPNEDGSYTCTLFFPYDGEYSFNSLQSKDQVEGFFKKTFPDFYDIMPNLADEYFENPTSSLVIIRCEPWNYEDKVLLMGDSSHAIVPFYGQGMNAGFEDCSVFSEMYDELGSDWHKLFDEFSKQRKPDGDAIAQLALDNYIEMRDLVGDEMFLLRKKIENKIYEKHPDKWMPLYSQVTFSHIRYSEAYETGQKQKRIMDKVMDRDDIKEKWDSDEVENEILEALNDAG</sequence>
<dbReference type="UniPathway" id="UPA00253">
    <property type="reaction ID" value="UER00328"/>
</dbReference>
<comment type="cofactor">
    <cofactor evidence="1 9">
        <name>FAD</name>
        <dbReference type="ChEBI" id="CHEBI:57692"/>
    </cofactor>
</comment>
<evidence type="ECO:0000313" key="11">
    <source>
        <dbReference type="EMBL" id="KAB1062086.1"/>
    </source>
</evidence>
<comment type="function">
    <text evidence="9">Catalyzes the hydroxylation of L-kynurenine (L-Kyn) to form 3-hydroxy-L-kynurenine (L-3OHKyn). Required for synthesis of quinolinic acid.</text>
</comment>
<gene>
    <name evidence="9" type="primary">kmo</name>
    <name evidence="11" type="ORF">F3059_12405</name>
</gene>
<dbReference type="GO" id="GO:0043420">
    <property type="term" value="P:anthranilate metabolic process"/>
    <property type="evidence" value="ECO:0007669"/>
    <property type="project" value="UniProtKB-UniRule"/>
</dbReference>
<dbReference type="PANTHER" id="PTHR46028:SF2">
    <property type="entry name" value="KYNURENINE 3-MONOOXYGENASE"/>
    <property type="match status" value="1"/>
</dbReference>
<keyword evidence="6 9" id="KW-0560">Oxidoreductase</keyword>
<dbReference type="OrthoDB" id="9766816at2"/>
<organism evidence="11 12">
    <name type="scientific">Salibacter halophilus</name>
    <dbReference type="NCBI Taxonomy" id="1803916"/>
    <lineage>
        <taxon>Bacteria</taxon>
        <taxon>Pseudomonadati</taxon>
        <taxon>Bacteroidota</taxon>
        <taxon>Flavobacteriia</taxon>
        <taxon>Flavobacteriales</taxon>
        <taxon>Salibacteraceae</taxon>
        <taxon>Salibacter</taxon>
    </lineage>
</organism>
<feature type="domain" description="FAD-binding" evidence="10">
    <location>
        <begin position="3"/>
        <end position="170"/>
    </location>
</feature>
<evidence type="ECO:0000256" key="7">
    <source>
        <dbReference type="ARBA" id="ARBA00023033"/>
    </source>
</evidence>
<dbReference type="Proteomes" id="UP000435357">
    <property type="component" value="Unassembled WGS sequence"/>
</dbReference>
<dbReference type="SUPFAM" id="SSF51905">
    <property type="entry name" value="FAD/NAD(P)-binding domain"/>
    <property type="match status" value="1"/>
</dbReference>
<proteinExistence type="inferred from homology"/>
<dbReference type="HAMAP" id="MF_01971">
    <property type="entry name" value="Kynurenine_monooxygenase"/>
    <property type="match status" value="1"/>
</dbReference>
<comment type="catalytic activity">
    <reaction evidence="8 9">
        <text>L-kynurenine + NADPH + O2 + H(+) = 3-hydroxy-L-kynurenine + NADP(+) + H2O</text>
        <dbReference type="Rhea" id="RHEA:20545"/>
        <dbReference type="ChEBI" id="CHEBI:15377"/>
        <dbReference type="ChEBI" id="CHEBI:15378"/>
        <dbReference type="ChEBI" id="CHEBI:15379"/>
        <dbReference type="ChEBI" id="CHEBI:57783"/>
        <dbReference type="ChEBI" id="CHEBI:57959"/>
        <dbReference type="ChEBI" id="CHEBI:58125"/>
        <dbReference type="ChEBI" id="CHEBI:58349"/>
        <dbReference type="EC" id="1.14.13.9"/>
    </reaction>
</comment>
<reference evidence="11 12" key="1">
    <citation type="submission" date="2019-09" db="EMBL/GenBank/DDBJ databases">
        <title>Genomes of Cryomorphaceae.</title>
        <authorList>
            <person name="Bowman J.P."/>
        </authorList>
    </citation>
    <scope>NUCLEOTIDE SEQUENCE [LARGE SCALE GENOMIC DNA]</scope>
    <source>
        <strain evidence="11 12">KCTC 52047</strain>
    </source>
</reference>
<keyword evidence="4 9" id="KW-0274">FAD</keyword>
<evidence type="ECO:0000256" key="6">
    <source>
        <dbReference type="ARBA" id="ARBA00023002"/>
    </source>
</evidence>
<dbReference type="InterPro" id="IPR036188">
    <property type="entry name" value="FAD/NAD-bd_sf"/>
</dbReference>
<dbReference type="GO" id="GO:0019805">
    <property type="term" value="P:quinolinate biosynthetic process"/>
    <property type="evidence" value="ECO:0007669"/>
    <property type="project" value="UniProtKB-UniRule"/>
</dbReference>
<dbReference type="GO" id="GO:0009435">
    <property type="term" value="P:NAD+ biosynthetic process"/>
    <property type="evidence" value="ECO:0007669"/>
    <property type="project" value="UniProtKB-UniPathway"/>
</dbReference>
<dbReference type="AlphaFoldDB" id="A0A6N6M3P2"/>
<dbReference type="PRINTS" id="PR00420">
    <property type="entry name" value="RNGMNOXGNASE"/>
</dbReference>
<evidence type="ECO:0000256" key="4">
    <source>
        <dbReference type="ARBA" id="ARBA00022827"/>
    </source>
</evidence>
<accession>A0A6N6M3P2</accession>
<dbReference type="GO" id="GO:0004502">
    <property type="term" value="F:kynurenine 3-monooxygenase activity"/>
    <property type="evidence" value="ECO:0007669"/>
    <property type="project" value="UniProtKB-UniRule"/>
</dbReference>
<evidence type="ECO:0000259" key="10">
    <source>
        <dbReference type="Pfam" id="PF01494"/>
    </source>
</evidence>
<dbReference type="GO" id="GO:0071949">
    <property type="term" value="F:FAD binding"/>
    <property type="evidence" value="ECO:0007669"/>
    <property type="project" value="InterPro"/>
</dbReference>
<evidence type="ECO:0000256" key="5">
    <source>
        <dbReference type="ARBA" id="ARBA00022857"/>
    </source>
</evidence>
<keyword evidence="2 9" id="KW-0285">Flavoprotein</keyword>
<keyword evidence="12" id="KW-1185">Reference proteome</keyword>
<evidence type="ECO:0000256" key="3">
    <source>
        <dbReference type="ARBA" id="ARBA00022642"/>
    </source>
</evidence>
<feature type="domain" description="FAD-binding" evidence="10">
    <location>
        <begin position="291"/>
        <end position="351"/>
    </location>
</feature>
<evidence type="ECO:0000256" key="1">
    <source>
        <dbReference type="ARBA" id="ARBA00001974"/>
    </source>
</evidence>
<dbReference type="FunFam" id="3.50.50.60:FF:000185">
    <property type="entry name" value="Kynurenine 3-monooxygenase"/>
    <property type="match status" value="1"/>
</dbReference>
<dbReference type="Gene3D" id="3.50.50.60">
    <property type="entry name" value="FAD/NAD(P)-binding domain"/>
    <property type="match status" value="1"/>
</dbReference>
<comment type="similarity">
    <text evidence="9">Belongs to the aromatic-ring hydroxylase family. KMO subfamily.</text>
</comment>